<dbReference type="PIRSF" id="PIRSF019169">
    <property type="entry name" value="PilM"/>
    <property type="match status" value="1"/>
</dbReference>
<dbReference type="InterPro" id="IPR003494">
    <property type="entry name" value="SHS2_FtsA"/>
</dbReference>
<protein>
    <recommendedName>
        <fullName evidence="1">SHS2 domain-containing protein</fullName>
    </recommendedName>
</protein>
<dbReference type="Gene3D" id="3.30.420.40">
    <property type="match status" value="2"/>
</dbReference>
<evidence type="ECO:0000313" key="2">
    <source>
        <dbReference type="EMBL" id="PIW13955.1"/>
    </source>
</evidence>
<dbReference type="PANTHER" id="PTHR32432">
    <property type="entry name" value="CELL DIVISION PROTEIN FTSA-RELATED"/>
    <property type="match status" value="1"/>
</dbReference>
<dbReference type="PANTHER" id="PTHR32432:SF3">
    <property type="entry name" value="ETHANOLAMINE UTILIZATION PROTEIN EUTJ"/>
    <property type="match status" value="1"/>
</dbReference>
<dbReference type="CDD" id="cd24049">
    <property type="entry name" value="ASKHA_NBD_PilM"/>
    <property type="match status" value="1"/>
</dbReference>
<evidence type="ECO:0000259" key="1">
    <source>
        <dbReference type="SMART" id="SM00842"/>
    </source>
</evidence>
<gene>
    <name evidence="2" type="ORF">COW36_23215</name>
</gene>
<proteinExistence type="predicted"/>
<dbReference type="Pfam" id="PF11104">
    <property type="entry name" value="PilM_2"/>
    <property type="match status" value="1"/>
</dbReference>
<organism evidence="2 3">
    <name type="scientific">bacterium (Candidatus Blackallbacteria) CG17_big_fil_post_rev_8_21_14_2_50_48_46</name>
    <dbReference type="NCBI Taxonomy" id="2014261"/>
    <lineage>
        <taxon>Bacteria</taxon>
        <taxon>Candidatus Blackallbacteria</taxon>
    </lineage>
</organism>
<dbReference type="Gene3D" id="3.30.1490.300">
    <property type="match status" value="1"/>
</dbReference>
<dbReference type="InterPro" id="IPR043129">
    <property type="entry name" value="ATPase_NBD"/>
</dbReference>
<dbReference type="InterPro" id="IPR050696">
    <property type="entry name" value="FtsA/MreB"/>
</dbReference>
<evidence type="ECO:0000313" key="3">
    <source>
        <dbReference type="Proteomes" id="UP000231019"/>
    </source>
</evidence>
<name>A0A2M7FXD8_9BACT</name>
<reference evidence="2 3" key="1">
    <citation type="submission" date="2017-09" db="EMBL/GenBank/DDBJ databases">
        <title>Depth-based differentiation of microbial function through sediment-hosted aquifers and enrichment of novel symbionts in the deep terrestrial subsurface.</title>
        <authorList>
            <person name="Probst A.J."/>
            <person name="Ladd B."/>
            <person name="Jarett J.K."/>
            <person name="Geller-Mcgrath D.E."/>
            <person name="Sieber C.M."/>
            <person name="Emerson J.B."/>
            <person name="Anantharaman K."/>
            <person name="Thomas B.C."/>
            <person name="Malmstrom R."/>
            <person name="Stieglmeier M."/>
            <person name="Klingl A."/>
            <person name="Woyke T."/>
            <person name="Ryan C.M."/>
            <person name="Banfield J.F."/>
        </authorList>
    </citation>
    <scope>NUCLEOTIDE SEQUENCE [LARGE SCALE GENOMIC DNA]</scope>
    <source>
        <strain evidence="2">CG17_big_fil_post_rev_8_21_14_2_50_48_46</strain>
    </source>
</reference>
<dbReference type="SUPFAM" id="SSF53067">
    <property type="entry name" value="Actin-like ATPase domain"/>
    <property type="match status" value="2"/>
</dbReference>
<dbReference type="Proteomes" id="UP000231019">
    <property type="component" value="Unassembled WGS sequence"/>
</dbReference>
<dbReference type="GO" id="GO:0051301">
    <property type="term" value="P:cell division"/>
    <property type="evidence" value="ECO:0007669"/>
    <property type="project" value="InterPro"/>
</dbReference>
<dbReference type="NCBIfam" id="TIGR01175">
    <property type="entry name" value="pilM"/>
    <property type="match status" value="1"/>
</dbReference>
<dbReference type="InterPro" id="IPR005883">
    <property type="entry name" value="PilM"/>
</dbReference>
<dbReference type="SMART" id="SM00842">
    <property type="entry name" value="FtsA"/>
    <property type="match status" value="1"/>
</dbReference>
<comment type="caution">
    <text evidence="2">The sequence shown here is derived from an EMBL/GenBank/DDBJ whole genome shotgun (WGS) entry which is preliminary data.</text>
</comment>
<sequence>MKFRGREINAGTLKSLLKNPFVKEIPVGIDITNESIVVVELAPIKGQPGSAELVNLAITNTPENAVRDGEVIDPSRVADAIQQIWQENGIKSRRVITAVSGQAAIIRPRIKFPVIPIKELKEVVMHDAERYIPFPIQDVYIDFQVTGTVEEDGASKYDVLLVTAQKQLIDTYMETFRQAEMQLVSVDVASFSVMRAIEEKDQEENPEMLSVLVLIRGETTDLNVTRAGVPLFFRSIPLGSSTFIEVIASNMGVDLEEAVKLFDKVAIDIAGDEIYEDPMIEQASQEVRPLLKDLSNEIQKSIEYFHQSQQENARIQQMVLSDRGAKMKNLDLYLSHALGIDVEICNPIKSLTFDEDRFSLQYLTENATLFATAIGLARRGIDEL</sequence>
<dbReference type="AlphaFoldDB" id="A0A2M7FXD8"/>
<accession>A0A2M7FXD8</accession>
<dbReference type="EMBL" id="PFFQ01000065">
    <property type="protein sequence ID" value="PIW13955.1"/>
    <property type="molecule type" value="Genomic_DNA"/>
</dbReference>
<feature type="domain" description="SHS2" evidence="1">
    <location>
        <begin position="26"/>
        <end position="197"/>
    </location>
</feature>